<organism evidence="1 2">
    <name type="scientific">Candidatus Buchananbacteria bacterium CG10_big_fil_rev_8_21_14_0_10_33_19</name>
    <dbReference type="NCBI Taxonomy" id="1974525"/>
    <lineage>
        <taxon>Bacteria</taxon>
        <taxon>Candidatus Buchananiibacteriota</taxon>
    </lineage>
</organism>
<accession>A0A2H0W3Z9</accession>
<gene>
    <name evidence="1" type="ORF">COT80_02555</name>
</gene>
<evidence type="ECO:0000313" key="2">
    <source>
        <dbReference type="Proteomes" id="UP000229056"/>
    </source>
</evidence>
<comment type="caution">
    <text evidence="1">The sequence shown here is derived from an EMBL/GenBank/DDBJ whole genome shotgun (WGS) entry which is preliminary data.</text>
</comment>
<dbReference type="EMBL" id="PEZY01000010">
    <property type="protein sequence ID" value="PIS06093.1"/>
    <property type="molecule type" value="Genomic_DNA"/>
</dbReference>
<protein>
    <submittedName>
        <fullName evidence="1">Uncharacterized protein</fullName>
    </submittedName>
</protein>
<evidence type="ECO:0000313" key="1">
    <source>
        <dbReference type="EMBL" id="PIS06093.1"/>
    </source>
</evidence>
<sequence length="164" mass="18671">MNRKIYFTLLFILIISMFSFQLVFAQKESASLINILEELEQNPQVLKEINENIDNLQIPKPILNIVGDQNVNINLKNKEEDENWFNIITKKGQIVGMAVGYDEKATMEVNVDEETIQQISNAKGDSKIITKAINEGVEYKGLTFGAKIKISFMKLTQKIVSLFV</sequence>
<reference evidence="2" key="1">
    <citation type="submission" date="2017-09" db="EMBL/GenBank/DDBJ databases">
        <title>Depth-based differentiation of microbial function through sediment-hosted aquifers and enrichment of novel symbionts in the deep terrestrial subsurface.</title>
        <authorList>
            <person name="Probst A.J."/>
            <person name="Ladd B."/>
            <person name="Jarett J.K."/>
            <person name="Geller-Mcgrath D.E."/>
            <person name="Sieber C.M.K."/>
            <person name="Emerson J.B."/>
            <person name="Anantharaman K."/>
            <person name="Thomas B.C."/>
            <person name="Malmstrom R."/>
            <person name="Stieglmeier M."/>
            <person name="Klingl A."/>
            <person name="Woyke T."/>
            <person name="Ryan C.M."/>
            <person name="Banfield J.F."/>
        </authorList>
    </citation>
    <scope>NUCLEOTIDE SEQUENCE [LARGE SCALE GENOMIC DNA]</scope>
</reference>
<proteinExistence type="predicted"/>
<dbReference type="AlphaFoldDB" id="A0A2H0W3Z9"/>
<name>A0A2H0W3Z9_9BACT</name>
<dbReference type="Proteomes" id="UP000229056">
    <property type="component" value="Unassembled WGS sequence"/>
</dbReference>